<dbReference type="InterPro" id="IPR000192">
    <property type="entry name" value="Aminotrans_V_dom"/>
</dbReference>
<dbReference type="SUPFAM" id="SSF53383">
    <property type="entry name" value="PLP-dependent transferases"/>
    <property type="match status" value="1"/>
</dbReference>
<proteinExistence type="predicted"/>
<dbReference type="PANTHER" id="PTHR43586:SF15">
    <property type="entry name" value="BLR3095 PROTEIN"/>
    <property type="match status" value="1"/>
</dbReference>
<protein>
    <submittedName>
        <fullName evidence="3">Selenocysteine lyase/Cysteine desulfurase</fullName>
    </submittedName>
</protein>
<keyword evidence="1" id="KW-0663">Pyridoxal phosphate</keyword>
<dbReference type="PANTHER" id="PTHR43586">
    <property type="entry name" value="CYSTEINE DESULFURASE"/>
    <property type="match status" value="1"/>
</dbReference>
<sequence length="420" mass="46663">MAIKPRKFGQYGRRVLKGSGMSRHYDVEAVRKEFPAAERMVYLDSGFQAPLARPVMAAIETFLREGLETAGPKSVWLDRVEQTRAKVARFLGVSADEIAFTKNTSESMNIAANALPLRAGDSVLMIHGDHPNNTYAFLNLKKKGVRIDFLPMTDVVNADAFLPHIDDTTRAISLSHVTFHAGHRFDIESIGALCADKKLYFVVDVMQAIGVVPIDAKAIKATFVGSGSHKGLLVPQGLGLLYWDQTQKELEPAYLAAASLAEIPHDLIARPDRLASSPTARRFELGNFNLPAIHALGASLDMIEQIGVKNIQNHCFDLGNHLLAQLDELGVGLIGPRQRQHRSPHIYVVGLLPATEWLSYFEENSVRVSPERDGIRISFGMFNTIDDVDRLVHLIRRRLPKSHSRLRRSRHGSSWRKSAA</sequence>
<dbReference type="Gene3D" id="3.40.640.10">
    <property type="entry name" value="Type I PLP-dependent aspartate aminotransferase-like (Major domain)"/>
    <property type="match status" value="1"/>
</dbReference>
<accession>A0A1G7KTV6</accession>
<name>A0A1G7KTV6_9BRAD</name>
<organism evidence="3 4">
    <name type="scientific">Bradyrhizobium brasilense</name>
    <dbReference type="NCBI Taxonomy" id="1419277"/>
    <lineage>
        <taxon>Bacteria</taxon>
        <taxon>Pseudomonadati</taxon>
        <taxon>Pseudomonadota</taxon>
        <taxon>Alphaproteobacteria</taxon>
        <taxon>Hyphomicrobiales</taxon>
        <taxon>Nitrobacteraceae</taxon>
        <taxon>Bradyrhizobium</taxon>
    </lineage>
</organism>
<dbReference type="AlphaFoldDB" id="A0A1G7KTV6"/>
<dbReference type="InterPro" id="IPR015421">
    <property type="entry name" value="PyrdxlP-dep_Trfase_major"/>
</dbReference>
<dbReference type="Pfam" id="PF00266">
    <property type="entry name" value="Aminotran_5"/>
    <property type="match status" value="1"/>
</dbReference>
<keyword evidence="3" id="KW-0456">Lyase</keyword>
<evidence type="ECO:0000256" key="1">
    <source>
        <dbReference type="ARBA" id="ARBA00022898"/>
    </source>
</evidence>
<reference evidence="3 4" key="1">
    <citation type="submission" date="2016-10" db="EMBL/GenBank/DDBJ databases">
        <authorList>
            <person name="de Groot N.N."/>
        </authorList>
    </citation>
    <scope>NUCLEOTIDE SEQUENCE [LARGE SCALE GENOMIC DNA]</scope>
    <source>
        <strain evidence="3 4">R5</strain>
    </source>
</reference>
<dbReference type="InterPro" id="IPR015424">
    <property type="entry name" value="PyrdxlP-dep_Trfase"/>
</dbReference>
<dbReference type="InterPro" id="IPR015422">
    <property type="entry name" value="PyrdxlP-dep_Trfase_small"/>
</dbReference>
<gene>
    <name evidence="3" type="ORF">SAMN05216337_105435</name>
</gene>
<dbReference type="Gene3D" id="3.90.1150.10">
    <property type="entry name" value="Aspartate Aminotransferase, domain 1"/>
    <property type="match status" value="1"/>
</dbReference>
<feature type="domain" description="Aminotransferase class V" evidence="2">
    <location>
        <begin position="41"/>
        <end position="391"/>
    </location>
</feature>
<dbReference type="Proteomes" id="UP000199245">
    <property type="component" value="Unassembled WGS sequence"/>
</dbReference>
<evidence type="ECO:0000259" key="2">
    <source>
        <dbReference type="Pfam" id="PF00266"/>
    </source>
</evidence>
<evidence type="ECO:0000313" key="3">
    <source>
        <dbReference type="EMBL" id="SDF40645.1"/>
    </source>
</evidence>
<dbReference type="GO" id="GO:0016829">
    <property type="term" value="F:lyase activity"/>
    <property type="evidence" value="ECO:0007669"/>
    <property type="project" value="UniProtKB-KW"/>
</dbReference>
<dbReference type="EMBL" id="FMZW01000054">
    <property type="protein sequence ID" value="SDF40645.1"/>
    <property type="molecule type" value="Genomic_DNA"/>
</dbReference>
<evidence type="ECO:0000313" key="4">
    <source>
        <dbReference type="Proteomes" id="UP000199245"/>
    </source>
</evidence>